<dbReference type="EMBL" id="CP039287">
    <property type="protein sequence ID" value="QCC00952.1"/>
    <property type="molecule type" value="Genomic_DNA"/>
</dbReference>
<protein>
    <submittedName>
        <fullName evidence="1">DUF2252 domain-containing protein</fullName>
    </submittedName>
</protein>
<sequence length="116" mass="12430">MEGTPLLYTPVRDMKLSAVIENWDTACSGNTAGCAHTHSSVRIARSGNAATIAGYMGSGQTSDGAIREFATEYCSQGKAAECIWYLVCDASMGQCACDLRFKIDGRYFARRKGGLS</sequence>
<organism evidence="1 2">
    <name type="scientific">Cupriavidus necator (strain ATCC 17699 / DSM 428 / KCTC 22496 / NCIMB 10442 / H16 / Stanier 337)</name>
    <name type="common">Ralstonia eutropha</name>
    <dbReference type="NCBI Taxonomy" id="381666"/>
    <lineage>
        <taxon>Bacteria</taxon>
        <taxon>Pseudomonadati</taxon>
        <taxon>Pseudomonadota</taxon>
        <taxon>Betaproteobacteria</taxon>
        <taxon>Burkholderiales</taxon>
        <taxon>Burkholderiaceae</taxon>
        <taxon>Cupriavidus</taxon>
    </lineage>
</organism>
<accession>A0AAE5ZDV7</accession>
<gene>
    <name evidence="1" type="ORF">E6A55_10375</name>
</gene>
<evidence type="ECO:0000313" key="2">
    <source>
        <dbReference type="Proteomes" id="UP000296079"/>
    </source>
</evidence>
<reference evidence="1 2" key="1">
    <citation type="submission" date="2019-04" db="EMBL/GenBank/DDBJ databases">
        <title>Long-read de novo sequencing of Cupriavidus necator H16.</title>
        <authorList>
            <person name="Little G.T."/>
            <person name="Ehsaan M."/>
            <person name="Arenas-Lopez C."/>
            <person name="Jawed K."/>
            <person name="Winzer K."/>
            <person name="Kovacs K."/>
            <person name="Malys N."/>
            <person name="Minton N.P."/>
        </authorList>
    </citation>
    <scope>NUCLEOTIDE SEQUENCE [LARGE SCALE GENOMIC DNA]</scope>
    <source>
        <strain evidence="1 2">H16</strain>
    </source>
</reference>
<proteinExistence type="predicted"/>
<name>A0AAE5ZDV7_CUPNH</name>
<dbReference type="InterPro" id="IPR018721">
    <property type="entry name" value="DUF2252"/>
</dbReference>
<evidence type="ECO:0000313" key="1">
    <source>
        <dbReference type="EMBL" id="QCC00952.1"/>
    </source>
</evidence>
<dbReference type="Proteomes" id="UP000296079">
    <property type="component" value="Chromosome 1"/>
</dbReference>
<dbReference type="AlphaFoldDB" id="A0AAE5ZDV7"/>
<dbReference type="Pfam" id="PF10009">
    <property type="entry name" value="DUF2252"/>
    <property type="match status" value="1"/>
</dbReference>